<dbReference type="InterPro" id="IPR050072">
    <property type="entry name" value="Peptidase_M20A"/>
</dbReference>
<reference evidence="16 17" key="1">
    <citation type="submission" date="2018-08" db="EMBL/GenBank/DDBJ databases">
        <title>A genome reference for cultivated species of the human gut microbiota.</title>
        <authorList>
            <person name="Zou Y."/>
            <person name="Xue W."/>
            <person name="Luo G."/>
        </authorList>
    </citation>
    <scope>NUCLEOTIDE SEQUENCE [LARGE SCALE GENOMIC DNA]</scope>
    <source>
        <strain evidence="16 17">OM06-4</strain>
    </source>
</reference>
<dbReference type="EC" id="3.5.1.18" evidence="5"/>
<organism evidence="16 17">
    <name type="scientific">Thomasclavelia ramosa</name>
    <dbReference type="NCBI Taxonomy" id="1547"/>
    <lineage>
        <taxon>Bacteria</taxon>
        <taxon>Bacillati</taxon>
        <taxon>Bacillota</taxon>
        <taxon>Erysipelotrichia</taxon>
        <taxon>Erysipelotrichales</taxon>
        <taxon>Coprobacillaceae</taxon>
        <taxon>Thomasclavelia</taxon>
    </lineage>
</organism>
<evidence type="ECO:0000256" key="7">
    <source>
        <dbReference type="ARBA" id="ARBA00022605"/>
    </source>
</evidence>
<evidence type="ECO:0000256" key="6">
    <source>
        <dbReference type="ARBA" id="ARBA00016853"/>
    </source>
</evidence>
<evidence type="ECO:0000256" key="9">
    <source>
        <dbReference type="ARBA" id="ARBA00022801"/>
    </source>
</evidence>
<dbReference type="UniPathway" id="UPA00034">
    <property type="reaction ID" value="UER00021"/>
</dbReference>
<evidence type="ECO:0000259" key="15">
    <source>
        <dbReference type="Pfam" id="PF07687"/>
    </source>
</evidence>
<evidence type="ECO:0000256" key="3">
    <source>
        <dbReference type="ARBA" id="ARBA00005130"/>
    </source>
</evidence>
<comment type="cofactor">
    <cofactor evidence="2">
        <name>Zn(2+)</name>
        <dbReference type="ChEBI" id="CHEBI:29105"/>
    </cofactor>
</comment>
<dbReference type="NCBIfam" id="NF006365">
    <property type="entry name" value="PRK08588.1"/>
    <property type="match status" value="1"/>
</dbReference>
<name>A0A3E3EAN0_9FIRM</name>
<dbReference type="InterPro" id="IPR036264">
    <property type="entry name" value="Bact_exopeptidase_dim_dom"/>
</dbReference>
<dbReference type="GO" id="GO:0019877">
    <property type="term" value="P:diaminopimelate biosynthetic process"/>
    <property type="evidence" value="ECO:0007669"/>
    <property type="project" value="UniProtKB-KW"/>
</dbReference>
<keyword evidence="10" id="KW-0862">Zinc</keyword>
<proteinExistence type="inferred from homology"/>
<dbReference type="PROSITE" id="PS00759">
    <property type="entry name" value="ARGE_DAPE_CPG2_2"/>
    <property type="match status" value="1"/>
</dbReference>
<dbReference type="Pfam" id="PF07687">
    <property type="entry name" value="M20_dimer"/>
    <property type="match status" value="1"/>
</dbReference>
<dbReference type="InterPro" id="IPR011650">
    <property type="entry name" value="Peptidase_M20_dimer"/>
</dbReference>
<comment type="caution">
    <text evidence="16">The sequence shown here is derived from an EMBL/GenBank/DDBJ whole genome shotgun (WGS) entry which is preliminary data.</text>
</comment>
<evidence type="ECO:0000256" key="11">
    <source>
        <dbReference type="ARBA" id="ARBA00022915"/>
    </source>
</evidence>
<evidence type="ECO:0000256" key="12">
    <source>
        <dbReference type="ARBA" id="ARBA00023154"/>
    </source>
</evidence>
<dbReference type="InterPro" id="IPR001261">
    <property type="entry name" value="ArgE/DapE_CS"/>
</dbReference>
<keyword evidence="12" id="KW-0457">Lysine biosynthesis</keyword>
<evidence type="ECO:0000256" key="2">
    <source>
        <dbReference type="ARBA" id="ARBA00001947"/>
    </source>
</evidence>
<evidence type="ECO:0000313" key="17">
    <source>
        <dbReference type="Proteomes" id="UP000261032"/>
    </source>
</evidence>
<dbReference type="PANTHER" id="PTHR43808:SF8">
    <property type="entry name" value="PEPTIDASE M20 DIMERISATION DOMAIN-CONTAINING PROTEIN"/>
    <property type="match status" value="1"/>
</dbReference>
<dbReference type="Pfam" id="PF01546">
    <property type="entry name" value="Peptidase_M20"/>
    <property type="match status" value="1"/>
</dbReference>
<evidence type="ECO:0000256" key="8">
    <source>
        <dbReference type="ARBA" id="ARBA00022723"/>
    </source>
</evidence>
<accession>A0A3E3EAN0</accession>
<dbReference type="InterPro" id="IPR010182">
    <property type="entry name" value="ArgE/DapE"/>
</dbReference>
<dbReference type="GO" id="GO:0009014">
    <property type="term" value="F:succinyl-diaminopimelate desuccinylase activity"/>
    <property type="evidence" value="ECO:0007669"/>
    <property type="project" value="UniProtKB-EC"/>
</dbReference>
<evidence type="ECO:0000256" key="5">
    <source>
        <dbReference type="ARBA" id="ARBA00011921"/>
    </source>
</evidence>
<evidence type="ECO:0000256" key="10">
    <source>
        <dbReference type="ARBA" id="ARBA00022833"/>
    </source>
</evidence>
<dbReference type="Gene3D" id="3.30.70.360">
    <property type="match status" value="1"/>
</dbReference>
<dbReference type="PROSITE" id="PS00758">
    <property type="entry name" value="ARGE_DAPE_CPG2_1"/>
    <property type="match status" value="1"/>
</dbReference>
<keyword evidence="11" id="KW-0220">Diaminopimelate biosynthesis</keyword>
<protein>
    <recommendedName>
        <fullName evidence="6">Probable succinyl-diaminopimelate desuccinylase</fullName>
        <ecNumber evidence="5">3.5.1.18</ecNumber>
    </recommendedName>
</protein>
<dbReference type="InterPro" id="IPR002933">
    <property type="entry name" value="Peptidase_M20"/>
</dbReference>
<keyword evidence="9" id="KW-0378">Hydrolase</keyword>
<evidence type="ECO:0000256" key="1">
    <source>
        <dbReference type="ARBA" id="ARBA00001941"/>
    </source>
</evidence>
<keyword evidence="8" id="KW-0479">Metal-binding</keyword>
<dbReference type="GO" id="GO:0009089">
    <property type="term" value="P:lysine biosynthetic process via diaminopimelate"/>
    <property type="evidence" value="ECO:0007669"/>
    <property type="project" value="UniProtKB-UniPathway"/>
</dbReference>
<evidence type="ECO:0000313" key="16">
    <source>
        <dbReference type="EMBL" id="RGD78580.1"/>
    </source>
</evidence>
<keyword evidence="13" id="KW-0170">Cobalt</keyword>
<dbReference type="CDD" id="cd08659">
    <property type="entry name" value="M20_ArgE_DapE-like"/>
    <property type="match status" value="1"/>
</dbReference>
<dbReference type="NCBIfam" id="TIGR01910">
    <property type="entry name" value="DapE-ArgE"/>
    <property type="match status" value="1"/>
</dbReference>
<comment type="cofactor">
    <cofactor evidence="1">
        <name>Co(2+)</name>
        <dbReference type="ChEBI" id="CHEBI:48828"/>
    </cofactor>
</comment>
<feature type="domain" description="Peptidase M20 dimerisation" evidence="15">
    <location>
        <begin position="171"/>
        <end position="278"/>
    </location>
</feature>
<sequence>MNDQKKIQVLQDVIRIPSVNGKEAEVASYLSKLFIDYSIESERVPYCPGRDNLVVTISTGHGKVLGLSGHMDVVSAGNESMWNYPPFEAHIEGNRLYGRGSTDMKAGLMAMVIAMIELKEEGCPFNGTIKLLATVGEEVGELGAEQLTKEGYTDDLDALIIGEPTGYVLGYAHKGSINYTVVSNGKEAHSSMPQEGYNAIRRLNDCIMVFNQKMDKISNDYINEELGKTIHNVTIIHGGTQINSIPNKAIAQGNIRTIPEFDNGKVIALLKETIAQLNQDNLFPLELTINYNKIPVEANKNSTLIQAIQKQFDTPLPVLGGPATTDAAEFIKSQKQFDIVVFGPGVTTVPHQINEYVEISNYFEQIDIYKKIITTYLSDE</sequence>
<evidence type="ECO:0000256" key="14">
    <source>
        <dbReference type="ARBA" id="ARBA00051301"/>
    </source>
</evidence>
<dbReference type="PANTHER" id="PTHR43808">
    <property type="entry name" value="ACETYLORNITHINE DEACETYLASE"/>
    <property type="match status" value="1"/>
</dbReference>
<dbReference type="EMBL" id="QUSL01000046">
    <property type="protein sequence ID" value="RGD78580.1"/>
    <property type="molecule type" value="Genomic_DNA"/>
</dbReference>
<evidence type="ECO:0000256" key="4">
    <source>
        <dbReference type="ARBA" id="ARBA00006247"/>
    </source>
</evidence>
<gene>
    <name evidence="16" type="ORF">DXB93_17275</name>
</gene>
<dbReference type="Gene3D" id="3.40.630.10">
    <property type="entry name" value="Zn peptidases"/>
    <property type="match status" value="1"/>
</dbReference>
<keyword evidence="7" id="KW-0028">Amino-acid biosynthesis</keyword>
<dbReference type="RefSeq" id="WP_117582565.1">
    <property type="nucleotide sequence ID" value="NZ_JAQEEX010000099.1"/>
</dbReference>
<evidence type="ECO:0000256" key="13">
    <source>
        <dbReference type="ARBA" id="ARBA00023285"/>
    </source>
</evidence>
<dbReference type="Proteomes" id="UP000261032">
    <property type="component" value="Unassembled WGS sequence"/>
</dbReference>
<comment type="similarity">
    <text evidence="4">Belongs to the peptidase M20A family.</text>
</comment>
<comment type="pathway">
    <text evidence="3">Amino-acid biosynthesis; L-lysine biosynthesis via DAP pathway; LL-2,6-diaminopimelate from (S)-tetrahydrodipicolinate (succinylase route): step 3/3.</text>
</comment>
<comment type="catalytic activity">
    <reaction evidence="14">
        <text>N-succinyl-(2S,6S)-2,6-diaminopimelate + H2O = (2S,6S)-2,6-diaminopimelate + succinate</text>
        <dbReference type="Rhea" id="RHEA:22608"/>
        <dbReference type="ChEBI" id="CHEBI:15377"/>
        <dbReference type="ChEBI" id="CHEBI:30031"/>
        <dbReference type="ChEBI" id="CHEBI:57609"/>
        <dbReference type="ChEBI" id="CHEBI:58087"/>
        <dbReference type="EC" id="3.5.1.18"/>
    </reaction>
</comment>
<dbReference type="GO" id="GO:0046872">
    <property type="term" value="F:metal ion binding"/>
    <property type="evidence" value="ECO:0007669"/>
    <property type="project" value="UniProtKB-KW"/>
</dbReference>
<dbReference type="SUPFAM" id="SSF55031">
    <property type="entry name" value="Bacterial exopeptidase dimerisation domain"/>
    <property type="match status" value="1"/>
</dbReference>
<dbReference type="SUPFAM" id="SSF53187">
    <property type="entry name" value="Zn-dependent exopeptidases"/>
    <property type="match status" value="1"/>
</dbReference>
<dbReference type="AlphaFoldDB" id="A0A3E3EAN0"/>